<feature type="domain" description="DUF7964" evidence="1">
    <location>
        <begin position="3"/>
        <end position="95"/>
    </location>
</feature>
<gene>
    <name evidence="2" type="ORF">ACFQJ9_10455</name>
</gene>
<dbReference type="Proteomes" id="UP001596447">
    <property type="component" value="Unassembled WGS sequence"/>
</dbReference>
<reference evidence="2 3" key="1">
    <citation type="journal article" date="2019" name="Int. J. Syst. Evol. Microbiol.">
        <title>The Global Catalogue of Microorganisms (GCM) 10K type strain sequencing project: providing services to taxonomists for standard genome sequencing and annotation.</title>
        <authorList>
            <consortium name="The Broad Institute Genomics Platform"/>
            <consortium name="The Broad Institute Genome Sequencing Center for Infectious Disease"/>
            <person name="Wu L."/>
            <person name="Ma J."/>
        </authorList>
    </citation>
    <scope>NUCLEOTIDE SEQUENCE [LARGE SCALE GENOMIC DNA]</scope>
    <source>
        <strain evidence="2 3">XZGYJ-43</strain>
    </source>
</reference>
<protein>
    <recommendedName>
        <fullName evidence="1">DUF7964 domain-containing protein</fullName>
    </recommendedName>
</protein>
<dbReference type="RefSeq" id="WP_279529743.1">
    <property type="nucleotide sequence ID" value="NZ_CP122312.1"/>
</dbReference>
<dbReference type="Pfam" id="PF25912">
    <property type="entry name" value="DUF7964"/>
    <property type="match status" value="1"/>
</dbReference>
<name>A0ABD5Z3J8_9EURY</name>
<proteinExistence type="predicted"/>
<evidence type="ECO:0000313" key="2">
    <source>
        <dbReference type="EMBL" id="MFC7199820.1"/>
    </source>
</evidence>
<evidence type="ECO:0000259" key="1">
    <source>
        <dbReference type="Pfam" id="PF25912"/>
    </source>
</evidence>
<accession>A0ABD5Z3J8</accession>
<comment type="caution">
    <text evidence="2">The sequence shown here is derived from an EMBL/GenBank/DDBJ whole genome shotgun (WGS) entry which is preliminary data.</text>
</comment>
<evidence type="ECO:0000313" key="3">
    <source>
        <dbReference type="Proteomes" id="UP001596447"/>
    </source>
</evidence>
<dbReference type="EMBL" id="JBHTAR010000011">
    <property type="protein sequence ID" value="MFC7199820.1"/>
    <property type="molecule type" value="Genomic_DNA"/>
</dbReference>
<sequence length="136" mass="15180">MALDSLPARPLTTAEGFALHQSDRFRMVTPASVSTENGSDDKLVSALVLVRDGRVFGVGYSVEDGGWERVYHETFEDPEVAMDLAEEANEALQEWIGHRETEWQDVPEAEGVRAEAGESEYAARLFEQYRKAADDE</sequence>
<dbReference type="InterPro" id="IPR058270">
    <property type="entry name" value="DUF7964"/>
</dbReference>
<organism evidence="2 3">
    <name type="scientific">Halospeciosus flavus</name>
    <dbReference type="NCBI Taxonomy" id="3032283"/>
    <lineage>
        <taxon>Archaea</taxon>
        <taxon>Methanobacteriati</taxon>
        <taxon>Methanobacteriota</taxon>
        <taxon>Stenosarchaea group</taxon>
        <taxon>Halobacteria</taxon>
        <taxon>Halobacteriales</taxon>
        <taxon>Halobacteriaceae</taxon>
        <taxon>Halospeciosus</taxon>
    </lineage>
</organism>
<keyword evidence="3" id="KW-1185">Reference proteome</keyword>
<dbReference type="AlphaFoldDB" id="A0ABD5Z3J8"/>